<dbReference type="GO" id="GO:0045296">
    <property type="term" value="F:cadherin binding"/>
    <property type="evidence" value="ECO:0007669"/>
    <property type="project" value="TreeGrafter"/>
</dbReference>
<feature type="domain" description="Cadherin" evidence="16">
    <location>
        <begin position="101"/>
        <end position="176"/>
    </location>
</feature>
<evidence type="ECO:0000256" key="1">
    <source>
        <dbReference type="ARBA" id="ARBA00004251"/>
    </source>
</evidence>
<evidence type="ECO:0000259" key="16">
    <source>
        <dbReference type="PROSITE" id="PS50268"/>
    </source>
</evidence>
<dbReference type="GO" id="GO:0016477">
    <property type="term" value="P:cell migration"/>
    <property type="evidence" value="ECO:0007669"/>
    <property type="project" value="TreeGrafter"/>
</dbReference>
<evidence type="ECO:0000256" key="7">
    <source>
        <dbReference type="ARBA" id="ARBA00022729"/>
    </source>
</evidence>
<evidence type="ECO:0000256" key="9">
    <source>
        <dbReference type="ARBA" id="ARBA00022837"/>
    </source>
</evidence>
<name>A0A8T3D5E2_9TELE</name>
<evidence type="ECO:0000313" key="18">
    <source>
        <dbReference type="Proteomes" id="UP000829720"/>
    </source>
</evidence>
<keyword evidence="18" id="KW-1185">Reference proteome</keyword>
<comment type="subcellular location">
    <subcellularLocation>
        <location evidence="1">Cell membrane</location>
        <topology evidence="1">Single-pass type I membrane protein</topology>
    </subcellularLocation>
    <subcellularLocation>
        <location evidence="2">Cytoplasm</location>
    </subcellularLocation>
</comment>
<keyword evidence="12 15" id="KW-0472">Membrane</keyword>
<keyword evidence="8" id="KW-0677">Repeat</keyword>
<dbReference type="PRINTS" id="PR00205">
    <property type="entry name" value="CADHERIN"/>
</dbReference>
<dbReference type="SMART" id="SM00112">
    <property type="entry name" value="CA"/>
    <property type="match status" value="5"/>
</dbReference>
<keyword evidence="9 14" id="KW-0106">Calcium</keyword>
<reference evidence="17" key="1">
    <citation type="submission" date="2021-01" db="EMBL/GenBank/DDBJ databases">
        <authorList>
            <person name="Zahm M."/>
            <person name="Roques C."/>
            <person name="Cabau C."/>
            <person name="Klopp C."/>
            <person name="Donnadieu C."/>
            <person name="Jouanno E."/>
            <person name="Lampietro C."/>
            <person name="Louis A."/>
            <person name="Herpin A."/>
            <person name="Echchiki A."/>
            <person name="Berthelot C."/>
            <person name="Parey E."/>
            <person name="Roest-Crollius H."/>
            <person name="Braasch I."/>
            <person name="Postlethwait J."/>
            <person name="Bobe J."/>
            <person name="Montfort J."/>
            <person name="Bouchez O."/>
            <person name="Begum T."/>
            <person name="Mejri S."/>
            <person name="Adams A."/>
            <person name="Chen W.-J."/>
            <person name="Guiguen Y."/>
        </authorList>
    </citation>
    <scope>NUCLEOTIDE SEQUENCE</scope>
    <source>
        <tissue evidence="17">Blood</tissue>
    </source>
</reference>
<dbReference type="GO" id="GO:0007043">
    <property type="term" value="P:cell-cell junction assembly"/>
    <property type="evidence" value="ECO:0007669"/>
    <property type="project" value="TreeGrafter"/>
</dbReference>
<evidence type="ECO:0000256" key="8">
    <source>
        <dbReference type="ARBA" id="ARBA00022737"/>
    </source>
</evidence>
<keyword evidence="7" id="KW-0732">Signal</keyword>
<dbReference type="FunFam" id="2.60.40.60:FF:000158">
    <property type="entry name" value="Dachsous cadherin-related 1"/>
    <property type="match status" value="1"/>
</dbReference>
<evidence type="ECO:0000256" key="5">
    <source>
        <dbReference type="ARBA" id="ARBA00022692"/>
    </source>
</evidence>
<dbReference type="InterPro" id="IPR002126">
    <property type="entry name" value="Cadherin-like_dom"/>
</dbReference>
<proteinExistence type="predicted"/>
<feature type="domain" description="Cadherin" evidence="16">
    <location>
        <begin position="177"/>
        <end position="286"/>
    </location>
</feature>
<keyword evidence="6" id="KW-0479">Metal-binding</keyword>
<feature type="domain" description="Cadherin" evidence="16">
    <location>
        <begin position="422"/>
        <end position="529"/>
    </location>
</feature>
<evidence type="ECO:0000256" key="4">
    <source>
        <dbReference type="ARBA" id="ARBA00022490"/>
    </source>
</evidence>
<dbReference type="OrthoDB" id="9045962at2759"/>
<evidence type="ECO:0000256" key="3">
    <source>
        <dbReference type="ARBA" id="ARBA00022475"/>
    </source>
</evidence>
<dbReference type="InterPro" id="IPR039808">
    <property type="entry name" value="Cadherin"/>
</dbReference>
<dbReference type="GO" id="GO:0000902">
    <property type="term" value="P:cell morphogenesis"/>
    <property type="evidence" value="ECO:0007669"/>
    <property type="project" value="TreeGrafter"/>
</dbReference>
<dbReference type="SUPFAM" id="SSF49313">
    <property type="entry name" value="Cadherin-like"/>
    <property type="match status" value="5"/>
</dbReference>
<evidence type="ECO:0000256" key="15">
    <source>
        <dbReference type="SAM" id="Phobius"/>
    </source>
</evidence>
<organism evidence="17 18">
    <name type="scientific">Albula goreensis</name>
    <dbReference type="NCBI Taxonomy" id="1534307"/>
    <lineage>
        <taxon>Eukaryota</taxon>
        <taxon>Metazoa</taxon>
        <taxon>Chordata</taxon>
        <taxon>Craniata</taxon>
        <taxon>Vertebrata</taxon>
        <taxon>Euteleostomi</taxon>
        <taxon>Actinopterygii</taxon>
        <taxon>Neopterygii</taxon>
        <taxon>Teleostei</taxon>
        <taxon>Albuliformes</taxon>
        <taxon>Albulidae</taxon>
        <taxon>Albula</taxon>
    </lineage>
</organism>
<evidence type="ECO:0000256" key="6">
    <source>
        <dbReference type="ARBA" id="ARBA00022723"/>
    </source>
</evidence>
<keyword evidence="11 15" id="KW-1133">Transmembrane helix</keyword>
<evidence type="ECO:0000256" key="14">
    <source>
        <dbReference type="PROSITE-ProRule" id="PRU00043"/>
    </source>
</evidence>
<evidence type="ECO:0000256" key="2">
    <source>
        <dbReference type="ARBA" id="ARBA00004496"/>
    </source>
</evidence>
<dbReference type="PANTHER" id="PTHR24027">
    <property type="entry name" value="CADHERIN-23"/>
    <property type="match status" value="1"/>
</dbReference>
<dbReference type="GO" id="GO:0034332">
    <property type="term" value="P:adherens junction organization"/>
    <property type="evidence" value="ECO:0007669"/>
    <property type="project" value="TreeGrafter"/>
</dbReference>
<dbReference type="GO" id="GO:0005737">
    <property type="term" value="C:cytoplasm"/>
    <property type="evidence" value="ECO:0007669"/>
    <property type="project" value="UniProtKB-SubCell"/>
</dbReference>
<dbReference type="EMBL" id="JAERUA010000012">
    <property type="protein sequence ID" value="KAI1892809.1"/>
    <property type="molecule type" value="Genomic_DNA"/>
</dbReference>
<dbReference type="FunFam" id="2.60.40.60:FF:000019">
    <property type="entry name" value="Cadherin 2"/>
    <property type="match status" value="1"/>
</dbReference>
<dbReference type="CDD" id="cd11304">
    <property type="entry name" value="Cadherin_repeat"/>
    <property type="match status" value="5"/>
</dbReference>
<dbReference type="FunFam" id="2.60.40.60:FF:000011">
    <property type="entry name" value="Cadherin 1"/>
    <property type="match status" value="1"/>
</dbReference>
<dbReference type="GO" id="GO:0016342">
    <property type="term" value="C:catenin complex"/>
    <property type="evidence" value="ECO:0007669"/>
    <property type="project" value="TreeGrafter"/>
</dbReference>
<feature type="domain" description="Cadherin" evidence="16">
    <location>
        <begin position="301"/>
        <end position="421"/>
    </location>
</feature>
<dbReference type="GO" id="GO:0060027">
    <property type="term" value="P:convergent extension involved in gastrulation"/>
    <property type="evidence" value="ECO:0007669"/>
    <property type="project" value="UniProtKB-ARBA"/>
</dbReference>
<dbReference type="InterPro" id="IPR020894">
    <property type="entry name" value="Cadherin_CS"/>
</dbReference>
<keyword evidence="10" id="KW-0130">Cell adhesion</keyword>
<evidence type="ECO:0000256" key="12">
    <source>
        <dbReference type="ARBA" id="ARBA00023136"/>
    </source>
</evidence>
<evidence type="ECO:0000256" key="13">
    <source>
        <dbReference type="ARBA" id="ARBA00023180"/>
    </source>
</evidence>
<dbReference type="PANTHER" id="PTHR24027:SF433">
    <property type="entry name" value="CADHERIN 27-RELATED"/>
    <property type="match status" value="1"/>
</dbReference>
<evidence type="ECO:0000256" key="11">
    <source>
        <dbReference type="ARBA" id="ARBA00022989"/>
    </source>
</evidence>
<dbReference type="GO" id="GO:0007156">
    <property type="term" value="P:homophilic cell adhesion via plasma membrane adhesion molecules"/>
    <property type="evidence" value="ECO:0007669"/>
    <property type="project" value="InterPro"/>
</dbReference>
<dbReference type="PROSITE" id="PS50268">
    <property type="entry name" value="CADHERIN_2"/>
    <property type="match status" value="4"/>
</dbReference>
<dbReference type="GO" id="GO:0044331">
    <property type="term" value="P:cell-cell adhesion mediated by cadherin"/>
    <property type="evidence" value="ECO:0007669"/>
    <property type="project" value="TreeGrafter"/>
</dbReference>
<dbReference type="GO" id="GO:0008013">
    <property type="term" value="F:beta-catenin binding"/>
    <property type="evidence" value="ECO:0007669"/>
    <property type="project" value="TreeGrafter"/>
</dbReference>
<comment type="caution">
    <text evidence="17">The sequence shown here is derived from an EMBL/GenBank/DDBJ whole genome shotgun (WGS) entry which is preliminary data.</text>
</comment>
<keyword evidence="13" id="KW-0325">Glycoprotein</keyword>
<dbReference type="Gene3D" id="2.60.40.60">
    <property type="entry name" value="Cadherins"/>
    <property type="match status" value="5"/>
</dbReference>
<dbReference type="GO" id="GO:0005509">
    <property type="term" value="F:calcium ion binding"/>
    <property type="evidence" value="ECO:0007669"/>
    <property type="project" value="UniProtKB-UniRule"/>
</dbReference>
<dbReference type="PROSITE" id="PS00232">
    <property type="entry name" value="CADHERIN_1"/>
    <property type="match status" value="1"/>
</dbReference>
<sequence>MTCLGSTFICINSTTAATSRALLCSLTAWNTSAEMASLCTMKSVSVILLVTLNLVMFGASYSGEHKRSKRAWIIDSFSIEEENPGPFPYELGKIEVEREYRVGFSLHGKGVDEDPMGILTIDEDSGVISVHGKVDYEMHKVLKLVFEAKNMSNLMLDTKLGVEISITDVNDQVPEFQRKVYETSLDESAEQGTNVLLVLATDADQKNTVNSTFDYRIVSVTPTTPDVEFYILQSGQISFKGCLDYEKANKYAILVEAKDRGDVVQLSSTCTVIINIIDKNNHLPTFIGHTGHGNVKERETGKEIYRIHVDDRDKENTPAWRAKYTIHGDKDKHFKVVTDPETNDGIITVEKPLDFEEGVERNLSISLENEELYFSCKVKRKTKTGSWEVDRIEGKGGADVPPYLTRIFSIVVEDINDPPSFKHAIKDAMVMEDVPVGHSLEQFTAVDLDIHHANIFQYVKGNDPAGWLTVDSKTGWIKTAKLMDRESPYVVNNTYTITLFAVDNGEPPMTATATLNIYLKDVNDNKPQVDIQTLGMCQADGDTLASITASDLDEEPYSGPFRFELVGNHKGRWHLDPTYGTTVNLVKSNKVYSGEHVLTLKVYDTQEVSAEYNLTVTVCDCSVKDNCQSRSTTSTQLDVSAVWILIASLLFLLGILLLASVASCKKEKYVYQIENDSEVYLIKSNIERPGSDCKVPSPIQPVDVTTSHVTSAKNEVQEQVQLVQQDTLHSSLERSSSLRPIHQLSHANSTYRGTQYSSLQFSSSFKPAYELCRSGSMYRGSTVNRTFSTSRSDAFRVRNEGLNSLLGQRLYSIQDPSVELYDYQPHVYAYEEDFIKNPCLDAISIPESNFSPELLLDLGPRFIELANMCKPSPTPL</sequence>
<dbReference type="FunFam" id="2.60.40.60:FF:000095">
    <property type="entry name" value="Cadherin 13"/>
    <property type="match status" value="1"/>
</dbReference>
<dbReference type="Pfam" id="PF00028">
    <property type="entry name" value="Cadherin"/>
    <property type="match status" value="3"/>
</dbReference>
<protein>
    <recommendedName>
        <fullName evidence="16">Cadherin domain-containing protein</fullName>
    </recommendedName>
</protein>
<keyword evidence="5 15" id="KW-0812">Transmembrane</keyword>
<dbReference type="GO" id="GO:0016339">
    <property type="term" value="P:calcium-dependent cell-cell adhesion via plasma membrane cell adhesion molecules"/>
    <property type="evidence" value="ECO:0007669"/>
    <property type="project" value="TreeGrafter"/>
</dbReference>
<keyword evidence="3" id="KW-1003">Cell membrane</keyword>
<gene>
    <name evidence="17" type="ORF">AGOR_G00137340</name>
</gene>
<dbReference type="Proteomes" id="UP000829720">
    <property type="component" value="Unassembled WGS sequence"/>
</dbReference>
<dbReference type="AlphaFoldDB" id="A0A8T3D5E2"/>
<evidence type="ECO:0000256" key="10">
    <source>
        <dbReference type="ARBA" id="ARBA00022889"/>
    </source>
</evidence>
<evidence type="ECO:0000313" key="17">
    <source>
        <dbReference type="EMBL" id="KAI1892809.1"/>
    </source>
</evidence>
<feature type="transmembrane region" description="Helical" evidence="15">
    <location>
        <begin position="639"/>
        <end position="662"/>
    </location>
</feature>
<keyword evidence="4" id="KW-0963">Cytoplasm</keyword>
<dbReference type="InterPro" id="IPR015919">
    <property type="entry name" value="Cadherin-like_sf"/>
</dbReference>
<accession>A0A8T3D5E2</accession>
<dbReference type="GO" id="GO:0005912">
    <property type="term" value="C:adherens junction"/>
    <property type="evidence" value="ECO:0007669"/>
    <property type="project" value="TreeGrafter"/>
</dbReference>